<feature type="region of interest" description="Disordered" evidence="1">
    <location>
        <begin position="221"/>
        <end position="265"/>
    </location>
</feature>
<feature type="compositionally biased region" description="Low complexity" evidence="1">
    <location>
        <begin position="171"/>
        <end position="184"/>
    </location>
</feature>
<organism evidence="2 3">
    <name type="scientific">Acanthamoeba castellanii (strain ATCC 30010 / Neff)</name>
    <dbReference type="NCBI Taxonomy" id="1257118"/>
    <lineage>
        <taxon>Eukaryota</taxon>
        <taxon>Amoebozoa</taxon>
        <taxon>Discosea</taxon>
        <taxon>Longamoebia</taxon>
        <taxon>Centramoebida</taxon>
        <taxon>Acanthamoebidae</taxon>
        <taxon>Acanthamoeba</taxon>
    </lineage>
</organism>
<gene>
    <name evidence="2" type="ORF">ACA1_065400</name>
</gene>
<dbReference type="RefSeq" id="XP_004339754.1">
    <property type="nucleotide sequence ID" value="XM_004339706.1"/>
</dbReference>
<proteinExistence type="predicted"/>
<accession>L8H033</accession>
<reference evidence="2 3" key="1">
    <citation type="journal article" date="2013" name="Genome Biol.">
        <title>Genome of Acanthamoeba castellanii highlights extensive lateral gene transfer and early evolution of tyrosine kinase signaling.</title>
        <authorList>
            <person name="Clarke M."/>
            <person name="Lohan A.J."/>
            <person name="Liu B."/>
            <person name="Lagkouvardos I."/>
            <person name="Roy S."/>
            <person name="Zafar N."/>
            <person name="Bertelli C."/>
            <person name="Schilde C."/>
            <person name="Kianianmomeni A."/>
            <person name="Burglin T.R."/>
            <person name="Frech C."/>
            <person name="Turcotte B."/>
            <person name="Kopec K.O."/>
            <person name="Synnott J.M."/>
            <person name="Choo C."/>
            <person name="Paponov I."/>
            <person name="Finkler A."/>
            <person name="Soon Heng Tan C."/>
            <person name="Hutchins A.P."/>
            <person name="Weinmeier T."/>
            <person name="Rattei T."/>
            <person name="Chu J.S."/>
            <person name="Gimenez G."/>
            <person name="Irimia M."/>
            <person name="Rigden D.J."/>
            <person name="Fitzpatrick D.A."/>
            <person name="Lorenzo-Morales J."/>
            <person name="Bateman A."/>
            <person name="Chiu C.H."/>
            <person name="Tang P."/>
            <person name="Hegemann P."/>
            <person name="Fromm H."/>
            <person name="Raoult D."/>
            <person name="Greub G."/>
            <person name="Miranda-Saavedra D."/>
            <person name="Chen N."/>
            <person name="Nash P."/>
            <person name="Ginger M.L."/>
            <person name="Horn M."/>
            <person name="Schaap P."/>
            <person name="Caler L."/>
            <person name="Loftus B."/>
        </authorList>
    </citation>
    <scope>NUCLEOTIDE SEQUENCE [LARGE SCALE GENOMIC DNA]</scope>
    <source>
        <strain evidence="2 3">Neff</strain>
    </source>
</reference>
<evidence type="ECO:0000313" key="3">
    <source>
        <dbReference type="Proteomes" id="UP000011083"/>
    </source>
</evidence>
<dbReference type="VEuPathDB" id="AmoebaDB:ACA1_065400"/>
<feature type="region of interest" description="Disordered" evidence="1">
    <location>
        <begin position="150"/>
        <end position="201"/>
    </location>
</feature>
<dbReference type="AlphaFoldDB" id="L8H033"/>
<dbReference type="KEGG" id="acan:ACA1_065400"/>
<evidence type="ECO:0000313" key="2">
    <source>
        <dbReference type="EMBL" id="ELR17741.1"/>
    </source>
</evidence>
<sequence>MEQHNKEELMLYTNDLCRLASKAHAWGLRQEEVARFQSDIDAIKHLATTASTSAGSTSPFSSSPPATATAASSGFLSSTLTALSTNASSFLGGQQHSATTDAAEADLMVMSGVADLHKAVGSPSGPKRRNRGKNLPKDIKRACAICKAEKTSQWRSGADGRPTMKQHRQYLASQQLSSSASSSSGEAVAEQPPTGASAQTTTTTAYSHEVLLQHLIRLRHQQQQHLSKTDSTDSIGSEDDSPSPACSSSPADAMPRRSSIYSLLN</sequence>
<evidence type="ECO:0008006" key="4">
    <source>
        <dbReference type="Google" id="ProtNLM"/>
    </source>
</evidence>
<keyword evidence="3" id="KW-1185">Reference proteome</keyword>
<protein>
    <recommendedName>
        <fullName evidence="4">GATA-type domain-containing protein</fullName>
    </recommendedName>
</protein>
<dbReference type="GeneID" id="14918148"/>
<name>L8H033_ACACF</name>
<feature type="region of interest" description="Disordered" evidence="1">
    <location>
        <begin position="118"/>
        <end position="138"/>
    </location>
</feature>
<dbReference type="Proteomes" id="UP000011083">
    <property type="component" value="Unassembled WGS sequence"/>
</dbReference>
<feature type="compositionally biased region" description="Low complexity" evidence="1">
    <location>
        <begin position="242"/>
        <end position="253"/>
    </location>
</feature>
<dbReference type="EMBL" id="KB007974">
    <property type="protein sequence ID" value="ELR17741.1"/>
    <property type="molecule type" value="Genomic_DNA"/>
</dbReference>
<evidence type="ECO:0000256" key="1">
    <source>
        <dbReference type="SAM" id="MobiDB-lite"/>
    </source>
</evidence>